<reference evidence="1 2" key="1">
    <citation type="submission" date="2019-06" db="EMBL/GenBank/DDBJ databases">
        <title>Sequencing the genomes of 1000 actinobacteria strains.</title>
        <authorList>
            <person name="Klenk H.-P."/>
        </authorList>
    </citation>
    <scope>NUCLEOTIDE SEQUENCE [LARGE SCALE GENOMIC DNA]</scope>
    <source>
        <strain evidence="1 2">DSM 20169</strain>
    </source>
</reference>
<protein>
    <submittedName>
        <fullName evidence="1">Uncharacterized protein</fullName>
    </submittedName>
</protein>
<name>A0A543BQ11_9MICO</name>
<dbReference type="Proteomes" id="UP000317209">
    <property type="component" value="Unassembled WGS sequence"/>
</dbReference>
<dbReference type="AlphaFoldDB" id="A0A543BQ11"/>
<comment type="caution">
    <text evidence="1">The sequence shown here is derived from an EMBL/GenBank/DDBJ whole genome shotgun (WGS) entry which is preliminary data.</text>
</comment>
<organism evidence="1 2">
    <name type="scientific">Microbacterium saperdae</name>
    <dbReference type="NCBI Taxonomy" id="69368"/>
    <lineage>
        <taxon>Bacteria</taxon>
        <taxon>Bacillati</taxon>
        <taxon>Actinomycetota</taxon>
        <taxon>Actinomycetes</taxon>
        <taxon>Micrococcales</taxon>
        <taxon>Microbacteriaceae</taxon>
        <taxon>Microbacterium</taxon>
    </lineage>
</organism>
<accession>A0A543BQ11</accession>
<sequence length="54" mass="5250">MVPLGVAGIITLTGAAVLVPLQLSVNDTAVDLDAEIRSSAATSGAGVGGAPFER</sequence>
<gene>
    <name evidence="1" type="ORF">FB560_2567</name>
</gene>
<evidence type="ECO:0000313" key="2">
    <source>
        <dbReference type="Proteomes" id="UP000317209"/>
    </source>
</evidence>
<evidence type="ECO:0000313" key="1">
    <source>
        <dbReference type="EMBL" id="TQL86902.1"/>
    </source>
</evidence>
<dbReference type="EMBL" id="VFOX01000001">
    <property type="protein sequence ID" value="TQL86902.1"/>
    <property type="molecule type" value="Genomic_DNA"/>
</dbReference>
<proteinExistence type="predicted"/>
<keyword evidence="2" id="KW-1185">Reference proteome</keyword>